<evidence type="ECO:0000259" key="2">
    <source>
        <dbReference type="Pfam" id="PF13280"/>
    </source>
</evidence>
<dbReference type="Pfam" id="PF13280">
    <property type="entry name" value="WYL"/>
    <property type="match status" value="1"/>
</dbReference>
<evidence type="ECO:0000313" key="3">
    <source>
        <dbReference type="EMBL" id="PRZ16797.1"/>
    </source>
</evidence>
<reference evidence="3 4" key="1">
    <citation type="submission" date="2018-03" db="EMBL/GenBank/DDBJ databases">
        <title>Comparative analysis of microorganisms from saline springs in Andes Mountain Range, Colombia.</title>
        <authorList>
            <person name="Rubin E."/>
        </authorList>
    </citation>
    <scope>NUCLEOTIDE SEQUENCE [LARGE SCALE GENOMIC DNA]</scope>
    <source>
        <strain evidence="3 4">CG 35</strain>
    </source>
</reference>
<feature type="domain" description="Helix-turn-helix type 11" evidence="1">
    <location>
        <begin position="8"/>
        <end position="56"/>
    </location>
</feature>
<dbReference type="Gene3D" id="1.10.10.10">
    <property type="entry name" value="Winged helix-like DNA-binding domain superfamily/Winged helix DNA-binding domain"/>
    <property type="match status" value="1"/>
</dbReference>
<dbReference type="PANTHER" id="PTHR34580:SF1">
    <property type="entry name" value="PROTEIN PAFC"/>
    <property type="match status" value="1"/>
</dbReference>
<keyword evidence="3" id="KW-0238">DNA-binding</keyword>
<gene>
    <name evidence="3" type="ORF">BCL67_106117</name>
</gene>
<dbReference type="Pfam" id="PF08279">
    <property type="entry name" value="HTH_11"/>
    <property type="match status" value="1"/>
</dbReference>
<dbReference type="InterPro" id="IPR051534">
    <property type="entry name" value="CBASS_pafABC_assoc_protein"/>
</dbReference>
<accession>A0A2T0YN87</accession>
<dbReference type="RefSeq" id="WP_106122649.1">
    <property type="nucleotide sequence ID" value="NZ_PVTY01000006.1"/>
</dbReference>
<dbReference type="OrthoDB" id="3171994at2"/>
<feature type="domain" description="WYL" evidence="2">
    <location>
        <begin position="139"/>
        <end position="203"/>
    </location>
</feature>
<dbReference type="PANTHER" id="PTHR34580">
    <property type="match status" value="1"/>
</dbReference>
<dbReference type="EMBL" id="PVTY01000006">
    <property type="protein sequence ID" value="PRZ16797.1"/>
    <property type="molecule type" value="Genomic_DNA"/>
</dbReference>
<organism evidence="3 4">
    <name type="scientific">Nesterenkonia sandarakina</name>
    <dbReference type="NCBI Taxonomy" id="272918"/>
    <lineage>
        <taxon>Bacteria</taxon>
        <taxon>Bacillati</taxon>
        <taxon>Actinomycetota</taxon>
        <taxon>Actinomycetes</taxon>
        <taxon>Micrococcales</taxon>
        <taxon>Micrococcaceae</taxon>
        <taxon>Nesterenkonia</taxon>
    </lineage>
</organism>
<keyword evidence="4" id="KW-1185">Reference proteome</keyword>
<dbReference type="InterPro" id="IPR036390">
    <property type="entry name" value="WH_DNA-bd_sf"/>
</dbReference>
<protein>
    <submittedName>
        <fullName evidence="3">Putative DNA-binding transcriptional regulator YafY</fullName>
    </submittedName>
</protein>
<dbReference type="InterPro" id="IPR036388">
    <property type="entry name" value="WH-like_DNA-bd_sf"/>
</dbReference>
<dbReference type="PROSITE" id="PS52050">
    <property type="entry name" value="WYL"/>
    <property type="match status" value="1"/>
</dbReference>
<comment type="caution">
    <text evidence="3">The sequence shown here is derived from an EMBL/GenBank/DDBJ whole genome shotgun (WGS) entry which is preliminary data.</text>
</comment>
<dbReference type="Proteomes" id="UP000238217">
    <property type="component" value="Unassembled WGS sequence"/>
</dbReference>
<name>A0A2T0YN87_9MICC</name>
<dbReference type="InterPro" id="IPR026881">
    <property type="entry name" value="WYL_dom"/>
</dbReference>
<sequence>MRFSRLVALLLELSRARGSTVARLAADHGVSSRTIERDIAALQTMGVPLWTRTGPGGGVGLVEGWRSPLTGMTAPELQALIIGEAGSHGLGLEAEFQTARLKMLAATAKTGQSAAIEPAQERFLLDQEAWFTEPERPDALPAVAQALWAGHRLRIHYQRAGGAPGVRVVDPLGLVLKREHWYLVAAHRGTPRTYRVTRIRAAQELEEAAWRPEDFSLAQHWRDSRAEFEASLHTLAVQVTVPLDAVALLRAATPGAPMQPLEGTGDASLAGDAAAHADRAGFALLMESVEIAASQLLTVPGVEVLAPQSLRRLVLARAEGLVARHRVAQEGLGGEEP</sequence>
<evidence type="ECO:0000259" key="1">
    <source>
        <dbReference type="Pfam" id="PF08279"/>
    </source>
</evidence>
<evidence type="ECO:0000313" key="4">
    <source>
        <dbReference type="Proteomes" id="UP000238217"/>
    </source>
</evidence>
<dbReference type="SUPFAM" id="SSF46785">
    <property type="entry name" value="Winged helix' DNA-binding domain"/>
    <property type="match status" value="1"/>
</dbReference>
<dbReference type="GO" id="GO:0003677">
    <property type="term" value="F:DNA binding"/>
    <property type="evidence" value="ECO:0007669"/>
    <property type="project" value="UniProtKB-KW"/>
</dbReference>
<dbReference type="InterPro" id="IPR013196">
    <property type="entry name" value="HTH_11"/>
</dbReference>
<proteinExistence type="predicted"/>
<dbReference type="AlphaFoldDB" id="A0A2T0YN87"/>